<dbReference type="RefSeq" id="WP_101465978.1">
    <property type="nucleotide sequence ID" value="NZ_PJMW01000002.1"/>
</dbReference>
<gene>
    <name evidence="7" type="ORF">ATK86_4350</name>
</gene>
<dbReference type="Gene3D" id="1.10.357.10">
    <property type="entry name" value="Tetracycline Repressor, domain 2"/>
    <property type="match status" value="1"/>
</dbReference>
<proteinExistence type="predicted"/>
<dbReference type="PROSITE" id="PS50977">
    <property type="entry name" value="HTH_TETR_2"/>
    <property type="match status" value="1"/>
</dbReference>
<evidence type="ECO:0000256" key="4">
    <source>
        <dbReference type="ARBA" id="ARBA00023163"/>
    </source>
</evidence>
<reference evidence="7 8" key="1">
    <citation type="submission" date="2017-12" db="EMBL/GenBank/DDBJ databases">
        <title>Sequencing the genomes of 1000 Actinobacteria strains.</title>
        <authorList>
            <person name="Klenk H.-P."/>
        </authorList>
    </citation>
    <scope>NUCLEOTIDE SEQUENCE [LARGE SCALE GENOMIC DNA]</scope>
    <source>
        <strain evidence="7 8">DSM 44489</strain>
    </source>
</reference>
<evidence type="ECO:0000313" key="7">
    <source>
        <dbReference type="EMBL" id="PKV79934.1"/>
    </source>
</evidence>
<dbReference type="PRINTS" id="PR00455">
    <property type="entry name" value="HTHTETR"/>
</dbReference>
<protein>
    <submittedName>
        <fullName evidence="7">TetR family transcriptional regulator</fullName>
    </submittedName>
</protein>
<feature type="domain" description="HTH tetR-type" evidence="6">
    <location>
        <begin position="8"/>
        <end position="68"/>
    </location>
</feature>
<dbReference type="Pfam" id="PF00440">
    <property type="entry name" value="TetR_N"/>
    <property type="match status" value="1"/>
</dbReference>
<dbReference type="InterPro" id="IPR009057">
    <property type="entry name" value="Homeodomain-like_sf"/>
</dbReference>
<organism evidence="7 8">
    <name type="scientific">Nocardia fluminea</name>
    <dbReference type="NCBI Taxonomy" id="134984"/>
    <lineage>
        <taxon>Bacteria</taxon>
        <taxon>Bacillati</taxon>
        <taxon>Actinomycetota</taxon>
        <taxon>Actinomycetes</taxon>
        <taxon>Mycobacteriales</taxon>
        <taxon>Nocardiaceae</taxon>
        <taxon>Nocardia</taxon>
    </lineage>
</organism>
<dbReference type="InterPro" id="IPR001647">
    <property type="entry name" value="HTH_TetR"/>
</dbReference>
<sequence>MPKRVDHGSRRATISDAVMRLLARDGLESISLRHVAAEAGVSTGQVQHYFPSKEAMMEFATSTIAERIATRISAAGPEPDLHQLLTALLPTDAESAADARILIGYLAFASVRPQIAETLATNGLGFRDHVAAMLTHHPDPTAAAESLLALLDGLALHVTIGQLSQEKARALLAAAIDDAQGSRAARH</sequence>
<feature type="DNA-binding region" description="H-T-H motif" evidence="5">
    <location>
        <begin position="31"/>
        <end position="50"/>
    </location>
</feature>
<dbReference type="PANTHER" id="PTHR30055">
    <property type="entry name" value="HTH-TYPE TRANSCRIPTIONAL REGULATOR RUTR"/>
    <property type="match status" value="1"/>
</dbReference>
<comment type="caution">
    <text evidence="7">The sequence shown here is derived from an EMBL/GenBank/DDBJ whole genome shotgun (WGS) entry which is preliminary data.</text>
</comment>
<evidence type="ECO:0000256" key="5">
    <source>
        <dbReference type="PROSITE-ProRule" id="PRU00335"/>
    </source>
</evidence>
<dbReference type="OrthoDB" id="9816296at2"/>
<evidence type="ECO:0000256" key="1">
    <source>
        <dbReference type="ARBA" id="ARBA00022491"/>
    </source>
</evidence>
<keyword evidence="2" id="KW-0805">Transcription regulation</keyword>
<dbReference type="InterPro" id="IPR039538">
    <property type="entry name" value="BetI_C"/>
</dbReference>
<evidence type="ECO:0000259" key="6">
    <source>
        <dbReference type="PROSITE" id="PS50977"/>
    </source>
</evidence>
<dbReference type="EMBL" id="PJMW01000002">
    <property type="protein sequence ID" value="PKV79934.1"/>
    <property type="molecule type" value="Genomic_DNA"/>
</dbReference>
<dbReference type="SUPFAM" id="SSF48498">
    <property type="entry name" value="Tetracyclin repressor-like, C-terminal domain"/>
    <property type="match status" value="1"/>
</dbReference>
<dbReference type="GO" id="GO:0003700">
    <property type="term" value="F:DNA-binding transcription factor activity"/>
    <property type="evidence" value="ECO:0007669"/>
    <property type="project" value="TreeGrafter"/>
</dbReference>
<name>A0A2N3VE63_9NOCA</name>
<dbReference type="GO" id="GO:0000976">
    <property type="term" value="F:transcription cis-regulatory region binding"/>
    <property type="evidence" value="ECO:0007669"/>
    <property type="project" value="TreeGrafter"/>
</dbReference>
<evidence type="ECO:0000256" key="2">
    <source>
        <dbReference type="ARBA" id="ARBA00023015"/>
    </source>
</evidence>
<dbReference type="Proteomes" id="UP000233766">
    <property type="component" value="Unassembled WGS sequence"/>
</dbReference>
<keyword evidence="1" id="KW-0678">Repressor</keyword>
<keyword evidence="8" id="KW-1185">Reference proteome</keyword>
<dbReference type="PANTHER" id="PTHR30055:SF228">
    <property type="entry name" value="TRANSCRIPTIONAL REGULATOR-RELATED"/>
    <property type="match status" value="1"/>
</dbReference>
<evidence type="ECO:0000313" key="8">
    <source>
        <dbReference type="Proteomes" id="UP000233766"/>
    </source>
</evidence>
<dbReference type="InterPro" id="IPR050109">
    <property type="entry name" value="HTH-type_TetR-like_transc_reg"/>
</dbReference>
<dbReference type="SUPFAM" id="SSF46689">
    <property type="entry name" value="Homeodomain-like"/>
    <property type="match status" value="1"/>
</dbReference>
<keyword evidence="3 5" id="KW-0238">DNA-binding</keyword>
<evidence type="ECO:0000256" key="3">
    <source>
        <dbReference type="ARBA" id="ARBA00023125"/>
    </source>
</evidence>
<keyword evidence="4" id="KW-0804">Transcription</keyword>
<accession>A0A2N3VE63</accession>
<dbReference type="Pfam" id="PF13977">
    <property type="entry name" value="TetR_C_6"/>
    <property type="match status" value="1"/>
</dbReference>
<dbReference type="InterPro" id="IPR036271">
    <property type="entry name" value="Tet_transcr_reg_TetR-rel_C_sf"/>
</dbReference>
<dbReference type="AlphaFoldDB" id="A0A2N3VE63"/>